<accession>A0ABR3JVI2</accession>
<keyword evidence="2" id="KW-1185">Reference proteome</keyword>
<reference evidence="2" key="1">
    <citation type="submission" date="2024-06" db="EMBL/GenBank/DDBJ databases">
        <title>Multi-omics analyses provide insights into the biosynthesis of the anticancer antibiotic pleurotin in Hohenbuehelia grisea.</title>
        <authorList>
            <person name="Weaver J.A."/>
            <person name="Alberti F."/>
        </authorList>
    </citation>
    <scope>NUCLEOTIDE SEQUENCE [LARGE SCALE GENOMIC DNA]</scope>
    <source>
        <strain evidence="2">T-177</strain>
    </source>
</reference>
<dbReference type="Proteomes" id="UP001556367">
    <property type="component" value="Unassembled WGS sequence"/>
</dbReference>
<evidence type="ECO:0008006" key="3">
    <source>
        <dbReference type="Google" id="ProtNLM"/>
    </source>
</evidence>
<sequence>MAMLPDPISLAESIAAFVGTVNDLSGTLAEVGANKRSFRNLNETIMREASDIARFCRALTSCGLPELKGSLDELRSDLDHFRVQLEQSLPRRSGTVFSPAIFAAKAWLRRKDVEAQISYLQRRITSCRLRFAVSASARSEYNTIVCYQENRHRLEQMEKLVSKILVDTNGCSGHSFPVFMTTEPEDIDYQFLRRQVRRVVDAIKGQRAFQTGITEAPNEADSWTVGTFGPASNGAWFSQSLVCTLESIRELTQPRSGQLSQHTALSILSLVVYLVDLAWYTEAVYLADWITDKFQLLYNRNHNIEYARSLAYSLFLSGQGRTRLRDSKASSTSDAAVEAWKRLYDAYGTPIDLQFLIRALGEYTANLYRNGQFEESLDHYRQTLLLLRTSHSAPDPSERRTVTWSASGEADVVFSSSREIVRSVRLAHIEAFCLWNLANSFAATGHYAEARISAADAVNCLKAFLIAIPEAPIDLRHRATGWQTLMTTWVSIPLQPARHFHSYTTISLDEGNDAYPDEDSADRPMFNIGA</sequence>
<comment type="caution">
    <text evidence="1">The sequence shown here is derived from an EMBL/GenBank/DDBJ whole genome shotgun (WGS) entry which is preliminary data.</text>
</comment>
<name>A0ABR3JVI2_9AGAR</name>
<evidence type="ECO:0000313" key="2">
    <source>
        <dbReference type="Proteomes" id="UP001556367"/>
    </source>
</evidence>
<organism evidence="1 2">
    <name type="scientific">Hohenbuehelia grisea</name>
    <dbReference type="NCBI Taxonomy" id="104357"/>
    <lineage>
        <taxon>Eukaryota</taxon>
        <taxon>Fungi</taxon>
        <taxon>Dikarya</taxon>
        <taxon>Basidiomycota</taxon>
        <taxon>Agaricomycotina</taxon>
        <taxon>Agaricomycetes</taxon>
        <taxon>Agaricomycetidae</taxon>
        <taxon>Agaricales</taxon>
        <taxon>Pleurotineae</taxon>
        <taxon>Pleurotaceae</taxon>
        <taxon>Hohenbuehelia</taxon>
    </lineage>
</organism>
<gene>
    <name evidence="1" type="ORF">HGRIS_014420</name>
</gene>
<evidence type="ECO:0000313" key="1">
    <source>
        <dbReference type="EMBL" id="KAL0959128.1"/>
    </source>
</evidence>
<proteinExistence type="predicted"/>
<dbReference type="EMBL" id="JASNQZ010000003">
    <property type="protein sequence ID" value="KAL0959128.1"/>
    <property type="molecule type" value="Genomic_DNA"/>
</dbReference>
<protein>
    <recommendedName>
        <fullName evidence="3">Fungal N-terminal domain-containing protein</fullName>
    </recommendedName>
</protein>